<dbReference type="InterPro" id="IPR017920">
    <property type="entry name" value="COMM"/>
</dbReference>
<dbReference type="EMBL" id="BEZZ01000043">
    <property type="protein sequence ID" value="GCC23938.1"/>
    <property type="molecule type" value="Genomic_DNA"/>
</dbReference>
<dbReference type="OMA" id="TISQFQN"/>
<evidence type="ECO:0000313" key="5">
    <source>
        <dbReference type="EMBL" id="GCC23938.1"/>
    </source>
</evidence>
<dbReference type="PANTHER" id="PTHR16231:SF5">
    <property type="entry name" value="COMM DOMAIN-CONTAINING PROTEIN 6"/>
    <property type="match status" value="1"/>
</dbReference>
<dbReference type="PROSITE" id="PS51269">
    <property type="entry name" value="COMM"/>
    <property type="match status" value="1"/>
</dbReference>
<dbReference type="OrthoDB" id="10251827at2759"/>
<organism evidence="5 6">
    <name type="scientific">Chiloscyllium punctatum</name>
    <name type="common">Brownbanded bambooshark</name>
    <name type="synonym">Hemiscyllium punctatum</name>
    <dbReference type="NCBI Taxonomy" id="137246"/>
    <lineage>
        <taxon>Eukaryota</taxon>
        <taxon>Metazoa</taxon>
        <taxon>Chordata</taxon>
        <taxon>Craniata</taxon>
        <taxon>Vertebrata</taxon>
        <taxon>Chondrichthyes</taxon>
        <taxon>Elasmobranchii</taxon>
        <taxon>Galeomorphii</taxon>
        <taxon>Galeoidea</taxon>
        <taxon>Orectolobiformes</taxon>
        <taxon>Hemiscylliidae</taxon>
        <taxon>Chiloscyllium</taxon>
    </lineage>
</organism>
<protein>
    <recommendedName>
        <fullName evidence="1">COMM domain-containing protein 6</fullName>
    </recommendedName>
</protein>
<sequence length="250" mass="27961">MRSEGRVEIRATNHRAPIPRCDFHLERGYIEGAGSQLRGAEVLPLDMADPQTQQGTAWAGFDNVVESVSKLPQDLFAEVCQQIMLYLQCKIPGVNTFELVERLQAAGVELDLEATKELVHVISLFFRSAAQSNMSAEELIAKLADSSSKWSKQMLQVVRHVWTEQGKLIATPEDAKHMLTVGQLVDLEWKLGMAVSSDNCRSLNHPYVTMMLKVANPSGEIISRSFEMTIPQFQNLSKQFQEVATVLEMV</sequence>
<evidence type="ECO:0000256" key="3">
    <source>
        <dbReference type="ARBA" id="ARBA00093468"/>
    </source>
</evidence>
<reference evidence="5 6" key="1">
    <citation type="journal article" date="2018" name="Nat. Ecol. Evol.">
        <title>Shark genomes provide insights into elasmobranch evolution and the origin of vertebrates.</title>
        <authorList>
            <person name="Hara Y"/>
            <person name="Yamaguchi K"/>
            <person name="Onimaru K"/>
            <person name="Kadota M"/>
            <person name="Koyanagi M"/>
            <person name="Keeley SD"/>
            <person name="Tatsumi K"/>
            <person name="Tanaka K"/>
            <person name="Motone F"/>
            <person name="Kageyama Y"/>
            <person name="Nozu R"/>
            <person name="Adachi N"/>
            <person name="Nishimura O"/>
            <person name="Nakagawa R"/>
            <person name="Tanegashima C"/>
            <person name="Kiyatake I"/>
            <person name="Matsumoto R"/>
            <person name="Murakumo K"/>
            <person name="Nishida K"/>
            <person name="Terakita A"/>
            <person name="Kuratani S"/>
            <person name="Sato K"/>
            <person name="Hyodo S Kuraku.S."/>
        </authorList>
    </citation>
    <scope>NUCLEOTIDE SEQUENCE [LARGE SCALE GENOMIC DNA]</scope>
</reference>
<dbReference type="Proteomes" id="UP000287033">
    <property type="component" value="Unassembled WGS sequence"/>
</dbReference>
<dbReference type="InterPro" id="IPR047155">
    <property type="entry name" value="COMMD4/6/7/8"/>
</dbReference>
<comment type="similarity">
    <text evidence="3">Belongs to the COMM domain-containing protein 6 family.</text>
</comment>
<evidence type="ECO:0000313" key="6">
    <source>
        <dbReference type="Proteomes" id="UP000287033"/>
    </source>
</evidence>
<keyword evidence="6" id="KW-1185">Reference proteome</keyword>
<dbReference type="GO" id="GO:0051059">
    <property type="term" value="F:NF-kappaB binding"/>
    <property type="evidence" value="ECO:0007669"/>
    <property type="project" value="TreeGrafter"/>
</dbReference>
<dbReference type="STRING" id="137246.A0A401S0P6"/>
<comment type="caution">
    <text evidence="5">The sequence shown here is derived from an EMBL/GenBank/DDBJ whole genome shotgun (WGS) entry which is preliminary data.</text>
</comment>
<gene>
    <name evidence="5" type="ORF">chiPu_0002336</name>
</gene>
<evidence type="ECO:0000256" key="2">
    <source>
        <dbReference type="ARBA" id="ARBA00093393"/>
    </source>
</evidence>
<dbReference type="Pfam" id="PF07258">
    <property type="entry name" value="COMM_domain"/>
    <property type="match status" value="1"/>
</dbReference>
<dbReference type="AlphaFoldDB" id="A0A401S0P6"/>
<accession>A0A401S0P6</accession>
<evidence type="ECO:0000259" key="4">
    <source>
        <dbReference type="PROSITE" id="PS51269"/>
    </source>
</evidence>
<comment type="function">
    <text evidence="2">Scaffold protein in the commander complex that is essential for endosomal recycling of transmembrane cargos; the commander complex is composed of the CCC subcomplex and the retriever subcomplex. May modulate activity of cullin-RING E3 ubiquitin ligase (CRL) complexes. Down-regulates activation of NF-kappa-B. Inhibits TNF-induced NFKB1 activation.</text>
</comment>
<name>A0A401S0P6_CHIPU</name>
<proteinExistence type="inferred from homology"/>
<evidence type="ECO:0000256" key="1">
    <source>
        <dbReference type="ARBA" id="ARBA00039908"/>
    </source>
</evidence>
<feature type="domain" description="COMM" evidence="4">
    <location>
        <begin position="183"/>
        <end position="250"/>
    </location>
</feature>
<dbReference type="PANTHER" id="PTHR16231">
    <property type="entry name" value="COMM DOMAIN-CONTAINING PROTEIN 4-8 FAMILY MEMBER"/>
    <property type="match status" value="1"/>
</dbReference>